<gene>
    <name evidence="1" type="ORF">CCAP1982_LOCUS7366</name>
</gene>
<keyword evidence="2" id="KW-1185">Reference proteome</keyword>
<evidence type="ECO:0000313" key="2">
    <source>
        <dbReference type="Proteomes" id="UP000606786"/>
    </source>
</evidence>
<accession>A0A811ULX5</accession>
<dbReference type="EMBL" id="CAJHJT010000012">
    <property type="protein sequence ID" value="CAD6998817.1"/>
    <property type="molecule type" value="Genomic_DNA"/>
</dbReference>
<protein>
    <submittedName>
        <fullName evidence="1">(Mediterranean fruit fly) hypothetical protein</fullName>
    </submittedName>
</protein>
<dbReference type="Proteomes" id="UP000606786">
    <property type="component" value="Unassembled WGS sequence"/>
</dbReference>
<name>A0A811ULX5_CERCA</name>
<reference evidence="1" key="1">
    <citation type="submission" date="2020-11" db="EMBL/GenBank/DDBJ databases">
        <authorList>
            <person name="Whitehead M."/>
        </authorList>
    </citation>
    <scope>NUCLEOTIDE SEQUENCE</scope>
    <source>
        <strain evidence="1">EGII</strain>
    </source>
</reference>
<dbReference type="AlphaFoldDB" id="A0A811ULX5"/>
<evidence type="ECO:0000313" key="1">
    <source>
        <dbReference type="EMBL" id="CAD6998817.1"/>
    </source>
</evidence>
<organism evidence="1 2">
    <name type="scientific">Ceratitis capitata</name>
    <name type="common">Mediterranean fruit fly</name>
    <name type="synonym">Tephritis capitata</name>
    <dbReference type="NCBI Taxonomy" id="7213"/>
    <lineage>
        <taxon>Eukaryota</taxon>
        <taxon>Metazoa</taxon>
        <taxon>Ecdysozoa</taxon>
        <taxon>Arthropoda</taxon>
        <taxon>Hexapoda</taxon>
        <taxon>Insecta</taxon>
        <taxon>Pterygota</taxon>
        <taxon>Neoptera</taxon>
        <taxon>Endopterygota</taxon>
        <taxon>Diptera</taxon>
        <taxon>Brachycera</taxon>
        <taxon>Muscomorpha</taxon>
        <taxon>Tephritoidea</taxon>
        <taxon>Tephritidae</taxon>
        <taxon>Ceratitis</taxon>
        <taxon>Ceratitis</taxon>
    </lineage>
</organism>
<comment type="caution">
    <text evidence="1">The sequence shown here is derived from an EMBL/GenBank/DDBJ whole genome shotgun (WGS) entry which is preliminary data.</text>
</comment>
<sequence>MTFSSCFPLFTSRYYPDDDTCRSFGNKEEVLREDAIFVCEVYNKYIESVVPTKVNLYKP</sequence>
<proteinExistence type="predicted"/>